<gene>
    <name evidence="4" type="primary">ureD</name>
    <name evidence="5" type="ORF">KNV97_09040</name>
</gene>
<sequence length="287" mass="32151">MGELSFLNLSQQAERHWPAYLALGFDRTEGQTRLRHMEFRGPLRVQRPFYPEQGLCHVYLLHPPGGLVSGDDLTIQIRCQPDSEALLTTPSAGKIYRADSQGVVQKQLVEIEVEQACCEWLPMETIVFDGAHGKLETTVNLLGDARFIGMDVFCLGRPKSQLPFVSGSIEQRFAVYHQGRPLLLERQYLAADDPLLQASSGYAGHLVSGMLVAFGLKDVDAVLERLREAFPAGANATLSITYRLDVLVVRYLGDCSEQAQQQLRRCWQLIRPALLGREACIPRIWNT</sequence>
<evidence type="ECO:0000313" key="5">
    <source>
        <dbReference type="EMBL" id="QXO18400.1"/>
    </source>
</evidence>
<protein>
    <recommendedName>
        <fullName evidence="4">Urease accessory protein UreD</fullName>
    </recommendedName>
</protein>
<proteinExistence type="inferred from homology"/>
<organism evidence="5 6">
    <name type="scientific">Vibrio ostreae</name>
    <dbReference type="NCBI Taxonomy" id="2841925"/>
    <lineage>
        <taxon>Bacteria</taxon>
        <taxon>Pseudomonadati</taxon>
        <taxon>Pseudomonadota</taxon>
        <taxon>Gammaproteobacteria</taxon>
        <taxon>Vibrionales</taxon>
        <taxon>Vibrionaceae</taxon>
        <taxon>Vibrio</taxon>
    </lineage>
</organism>
<dbReference type="HAMAP" id="MF_01384">
    <property type="entry name" value="UreD"/>
    <property type="match status" value="1"/>
</dbReference>
<accession>A0A975UAX2</accession>
<dbReference type="AlphaFoldDB" id="A0A975UAX2"/>
<comment type="function">
    <text evidence="4">Required for maturation of urease via the functional incorporation of the urease nickel metallocenter.</text>
</comment>
<keyword evidence="2 4" id="KW-0996">Nickel insertion</keyword>
<evidence type="ECO:0000256" key="3">
    <source>
        <dbReference type="ARBA" id="ARBA00023186"/>
    </source>
</evidence>
<keyword evidence="6" id="KW-1185">Reference proteome</keyword>
<dbReference type="PANTHER" id="PTHR33643:SF1">
    <property type="entry name" value="UREASE ACCESSORY PROTEIN D"/>
    <property type="match status" value="1"/>
</dbReference>
<dbReference type="RefSeq" id="WP_136483090.1">
    <property type="nucleotide sequence ID" value="NZ_CP076643.1"/>
</dbReference>
<dbReference type="GO" id="GO:0016151">
    <property type="term" value="F:nickel cation binding"/>
    <property type="evidence" value="ECO:0007669"/>
    <property type="project" value="UniProtKB-UniRule"/>
</dbReference>
<evidence type="ECO:0000256" key="2">
    <source>
        <dbReference type="ARBA" id="ARBA00022988"/>
    </source>
</evidence>
<keyword evidence="4" id="KW-0963">Cytoplasm</keyword>
<name>A0A975UAX2_9VIBR</name>
<dbReference type="InterPro" id="IPR002669">
    <property type="entry name" value="UreD"/>
</dbReference>
<reference evidence="5" key="1">
    <citation type="submission" date="2021-06" db="EMBL/GenBank/DDBJ databases">
        <title>Vibrio nov. sp., novel gut bacterium isolated from Yellow Sea oyster.</title>
        <authorList>
            <person name="Muhammad N."/>
            <person name="Nguyen T.H."/>
            <person name="Lee Y.-J."/>
            <person name="Ko J."/>
            <person name="Kim S.-G."/>
        </authorList>
    </citation>
    <scope>NUCLEOTIDE SEQUENCE</scope>
    <source>
        <strain evidence="5">OG9-811</strain>
    </source>
</reference>
<dbReference type="Proteomes" id="UP000694232">
    <property type="component" value="Chromosome 1"/>
</dbReference>
<comment type="similarity">
    <text evidence="1 4">Belongs to the UreD family.</text>
</comment>
<comment type="subunit">
    <text evidence="4">UreD, UreF and UreG form a complex that acts as a GTP-hydrolysis-dependent molecular chaperone, activating the urease apoprotein by helping to assemble the nickel containing metallocenter of UreC. The UreE protein probably delivers the nickel.</text>
</comment>
<dbReference type="PANTHER" id="PTHR33643">
    <property type="entry name" value="UREASE ACCESSORY PROTEIN D"/>
    <property type="match status" value="1"/>
</dbReference>
<dbReference type="EMBL" id="CP076643">
    <property type="protein sequence ID" value="QXO18400.1"/>
    <property type="molecule type" value="Genomic_DNA"/>
</dbReference>
<dbReference type="KEGG" id="vos:KNV97_09040"/>
<evidence type="ECO:0000256" key="1">
    <source>
        <dbReference type="ARBA" id="ARBA00007177"/>
    </source>
</evidence>
<keyword evidence="3 4" id="KW-0143">Chaperone</keyword>
<evidence type="ECO:0000256" key="4">
    <source>
        <dbReference type="HAMAP-Rule" id="MF_01384"/>
    </source>
</evidence>
<comment type="subcellular location">
    <subcellularLocation>
        <location evidence="4">Cytoplasm</location>
    </subcellularLocation>
</comment>
<dbReference type="GO" id="GO:0005737">
    <property type="term" value="C:cytoplasm"/>
    <property type="evidence" value="ECO:0007669"/>
    <property type="project" value="UniProtKB-SubCell"/>
</dbReference>
<dbReference type="Pfam" id="PF01774">
    <property type="entry name" value="UreD"/>
    <property type="match status" value="1"/>
</dbReference>
<evidence type="ECO:0000313" key="6">
    <source>
        <dbReference type="Proteomes" id="UP000694232"/>
    </source>
</evidence>